<organism evidence="2 3">
    <name type="scientific">Striga hermonthica</name>
    <name type="common">Purple witchweed</name>
    <name type="synonym">Buchnera hermonthica</name>
    <dbReference type="NCBI Taxonomy" id="68872"/>
    <lineage>
        <taxon>Eukaryota</taxon>
        <taxon>Viridiplantae</taxon>
        <taxon>Streptophyta</taxon>
        <taxon>Embryophyta</taxon>
        <taxon>Tracheophyta</taxon>
        <taxon>Spermatophyta</taxon>
        <taxon>Magnoliopsida</taxon>
        <taxon>eudicotyledons</taxon>
        <taxon>Gunneridae</taxon>
        <taxon>Pentapetalae</taxon>
        <taxon>asterids</taxon>
        <taxon>lamiids</taxon>
        <taxon>Lamiales</taxon>
        <taxon>Orobanchaceae</taxon>
        <taxon>Buchnereae</taxon>
        <taxon>Striga</taxon>
    </lineage>
</organism>
<name>A0A9N7P1Z1_STRHE</name>
<proteinExistence type="predicted"/>
<protein>
    <submittedName>
        <fullName evidence="2">Uncharacterized protein</fullName>
    </submittedName>
</protein>
<gene>
    <name evidence="2" type="ORF">SHERM_08583</name>
</gene>
<evidence type="ECO:0000313" key="2">
    <source>
        <dbReference type="EMBL" id="CAA0842728.1"/>
    </source>
</evidence>
<comment type="caution">
    <text evidence="2">The sequence shown here is derived from an EMBL/GenBank/DDBJ whole genome shotgun (WGS) entry which is preliminary data.</text>
</comment>
<evidence type="ECO:0000313" key="3">
    <source>
        <dbReference type="Proteomes" id="UP001153555"/>
    </source>
</evidence>
<accession>A0A9N7P1Z1</accession>
<sequence length="538" mass="60697">MSKGGGRIIAEMPEGGERFNAEKMSEGIIAEKRQLSPHQAAAEDEAVAKRPSIGGLLDQPLATRFLNDPIIDGLCNRLAEIQPVVKTAQQLLEALRGSKVLADGTLNYDALKHFALVLKTWRNRHFRTGICEIIAKPKCVLPAVIEELSNGVTSEKIEERMCRIKEDQNLRHILEVANTPGAAATMIRGLLAVIISYWSYKELPTKLKSGEEISVAVEDECDAVEDQTDNVSVEFDEKLQLEREEHGEWLMEYGSPVQILYEEPAIEELAEDLMKDPRLSEKALECMGFLLKYDPRDVDTLNFAKQHYDVAHEVLEDSHFIHLLFERIKRDTEARTFVSRSGERVKVQTEDFIATINDIRGDPGLQYYGEHINNNEVGPALRVFLSIVILHWLHKDVYEKVSQKWKEYSLAQLKPIIDRRTAAAKANDNISAFLQYYTRFAGDFKDMKAALERLYDGKPYGHAFAELKISQYELEIDFREEQYDVEMERVEAQMSKGECDGPLAGCGFPAEKTPAPSQSQEKLRGGETSAGPTTTLSC</sequence>
<keyword evidence="3" id="KW-1185">Reference proteome</keyword>
<dbReference type="AlphaFoldDB" id="A0A9N7P1Z1"/>
<reference evidence="2" key="1">
    <citation type="submission" date="2019-12" db="EMBL/GenBank/DDBJ databases">
        <authorList>
            <person name="Scholes J."/>
        </authorList>
    </citation>
    <scope>NUCLEOTIDE SEQUENCE</scope>
</reference>
<dbReference type="OrthoDB" id="920242at2759"/>
<feature type="region of interest" description="Disordered" evidence="1">
    <location>
        <begin position="505"/>
        <end position="538"/>
    </location>
</feature>
<dbReference type="Proteomes" id="UP001153555">
    <property type="component" value="Unassembled WGS sequence"/>
</dbReference>
<dbReference type="EMBL" id="CACSLK010034598">
    <property type="protein sequence ID" value="CAA0842728.1"/>
    <property type="molecule type" value="Genomic_DNA"/>
</dbReference>
<evidence type="ECO:0000256" key="1">
    <source>
        <dbReference type="SAM" id="MobiDB-lite"/>
    </source>
</evidence>